<evidence type="ECO:0000259" key="11">
    <source>
        <dbReference type="Pfam" id="PF00999"/>
    </source>
</evidence>
<feature type="transmembrane region" description="Helical" evidence="10">
    <location>
        <begin position="87"/>
        <end position="110"/>
    </location>
</feature>
<evidence type="ECO:0000256" key="1">
    <source>
        <dbReference type="ARBA" id="ARBA00004651"/>
    </source>
</evidence>
<feature type="domain" description="Cation/H+ exchanger transmembrane" evidence="11">
    <location>
        <begin position="11"/>
        <end position="385"/>
    </location>
</feature>
<feature type="transmembrane region" description="Helical" evidence="10">
    <location>
        <begin position="302"/>
        <end position="325"/>
    </location>
</feature>
<keyword evidence="3" id="KW-0050">Antiport</keyword>
<evidence type="ECO:0000256" key="7">
    <source>
        <dbReference type="ARBA" id="ARBA00023065"/>
    </source>
</evidence>
<evidence type="ECO:0000256" key="6">
    <source>
        <dbReference type="ARBA" id="ARBA00022989"/>
    </source>
</evidence>
<keyword evidence="4" id="KW-1003">Cell membrane</keyword>
<feature type="transmembrane region" description="Helical" evidence="10">
    <location>
        <begin position="277"/>
        <end position="296"/>
    </location>
</feature>
<keyword evidence="5 10" id="KW-0812">Transmembrane</keyword>
<feature type="transmembrane region" description="Helical" evidence="10">
    <location>
        <begin position="363"/>
        <end position="387"/>
    </location>
</feature>
<feature type="transmembrane region" description="Helical" evidence="10">
    <location>
        <begin position="183"/>
        <end position="205"/>
    </location>
</feature>
<dbReference type="Proteomes" id="UP000199040">
    <property type="component" value="Unassembled WGS sequence"/>
</dbReference>
<organism evidence="12 13">
    <name type="scientific">Modicisalibacter xianhensis</name>
    <dbReference type="NCBI Taxonomy" id="442341"/>
    <lineage>
        <taxon>Bacteria</taxon>
        <taxon>Pseudomonadati</taxon>
        <taxon>Pseudomonadota</taxon>
        <taxon>Gammaproteobacteria</taxon>
        <taxon>Oceanospirillales</taxon>
        <taxon>Halomonadaceae</taxon>
        <taxon>Modicisalibacter</taxon>
    </lineage>
</organism>
<dbReference type="AlphaFoldDB" id="A0A1I3DBQ0"/>
<keyword evidence="6 10" id="KW-1133">Transmembrane helix</keyword>
<evidence type="ECO:0000313" key="13">
    <source>
        <dbReference type="Proteomes" id="UP000199040"/>
    </source>
</evidence>
<evidence type="ECO:0000256" key="8">
    <source>
        <dbReference type="ARBA" id="ARBA00023136"/>
    </source>
</evidence>
<evidence type="ECO:0000256" key="9">
    <source>
        <dbReference type="SAM" id="MobiDB-lite"/>
    </source>
</evidence>
<name>A0A1I3DBQ0_9GAMM</name>
<feature type="transmembrane region" description="Helical" evidence="10">
    <location>
        <begin position="332"/>
        <end position="351"/>
    </location>
</feature>
<proteinExistence type="predicted"/>
<dbReference type="STRING" id="442341.SAMN04487959_110125"/>
<feature type="region of interest" description="Disordered" evidence="9">
    <location>
        <begin position="394"/>
        <end position="422"/>
    </location>
</feature>
<evidence type="ECO:0000256" key="2">
    <source>
        <dbReference type="ARBA" id="ARBA00022448"/>
    </source>
</evidence>
<keyword evidence="7" id="KW-0406">Ion transport</keyword>
<dbReference type="GO" id="GO:0005886">
    <property type="term" value="C:plasma membrane"/>
    <property type="evidence" value="ECO:0007669"/>
    <property type="project" value="UniProtKB-SubCell"/>
</dbReference>
<evidence type="ECO:0000256" key="4">
    <source>
        <dbReference type="ARBA" id="ARBA00022475"/>
    </source>
</evidence>
<dbReference type="InterPro" id="IPR006153">
    <property type="entry name" value="Cation/H_exchanger_TM"/>
</dbReference>
<dbReference type="EMBL" id="FOPY01000010">
    <property type="protein sequence ID" value="SFH84009.1"/>
    <property type="molecule type" value="Genomic_DNA"/>
</dbReference>
<accession>A0A1I3DBQ0</accession>
<dbReference type="PANTHER" id="PTHR32507">
    <property type="entry name" value="NA(+)/H(+) ANTIPORTER 1"/>
    <property type="match status" value="1"/>
</dbReference>
<keyword evidence="13" id="KW-1185">Reference proteome</keyword>
<feature type="transmembrane region" description="Helical" evidence="10">
    <location>
        <begin position="31"/>
        <end position="50"/>
    </location>
</feature>
<dbReference type="InterPro" id="IPR038770">
    <property type="entry name" value="Na+/solute_symporter_sf"/>
</dbReference>
<keyword evidence="2" id="KW-0813">Transport</keyword>
<keyword evidence="8 10" id="KW-0472">Membrane</keyword>
<evidence type="ECO:0000256" key="3">
    <source>
        <dbReference type="ARBA" id="ARBA00022449"/>
    </source>
</evidence>
<sequence length="422" mass="44345">MDANVFVVALAVLLFGLLAGRLQGTPITMPMVFTAVGLLLGPGMLGVIHFDVENETVSLLAEAALVVVLFTDASRMDLRTVWKEHSLALRLLAIGLPLALLIGTGAGMLLLPELSLGAVALLAATLAPTDAALGQSFVNNTSVPQRIRQTLNVESGLNDGLAVPFITILLDVARHQTGGAWGYAELFVSLVGIGIGIGILVGWLGGRVLEWSASRDWATETTQRLATISLAAIAYAGAELLGGNGFVAAFTAGLAVGTSARTLLPRTTGFAEAEGQLLTLITFLLFGTIMVVDVFGDVSWRIIAYALVSLFLVRPVAVALSLVGARLSLGSVSFIGWAGPRGLASIVYTVLIAEAAGVPGAELVFVVAAWTILLSIYLHGLSAASLSERYARHTTRRHHSAPEHRETTELPVCLPARRETSR</sequence>
<dbReference type="RefSeq" id="WP_092847487.1">
    <property type="nucleotide sequence ID" value="NZ_FOPY01000010.1"/>
</dbReference>
<evidence type="ECO:0000313" key="12">
    <source>
        <dbReference type="EMBL" id="SFH84009.1"/>
    </source>
</evidence>
<feature type="transmembrane region" description="Helical" evidence="10">
    <location>
        <begin position="116"/>
        <end position="138"/>
    </location>
</feature>
<dbReference type="Pfam" id="PF00999">
    <property type="entry name" value="Na_H_Exchanger"/>
    <property type="match status" value="1"/>
</dbReference>
<comment type="subcellular location">
    <subcellularLocation>
        <location evidence="1">Cell membrane</location>
        <topology evidence="1">Multi-pass membrane protein</topology>
    </subcellularLocation>
</comment>
<dbReference type="GO" id="GO:0015297">
    <property type="term" value="F:antiporter activity"/>
    <property type="evidence" value="ECO:0007669"/>
    <property type="project" value="UniProtKB-KW"/>
</dbReference>
<evidence type="ECO:0000256" key="5">
    <source>
        <dbReference type="ARBA" id="ARBA00022692"/>
    </source>
</evidence>
<gene>
    <name evidence="12" type="ORF">SAMN04487959_110125</name>
</gene>
<reference evidence="12 13" key="1">
    <citation type="submission" date="2016-10" db="EMBL/GenBank/DDBJ databases">
        <authorList>
            <person name="de Groot N.N."/>
        </authorList>
    </citation>
    <scope>NUCLEOTIDE SEQUENCE [LARGE SCALE GENOMIC DNA]</scope>
    <source>
        <strain evidence="12 13">CGMCC 1.6848</strain>
    </source>
</reference>
<feature type="transmembrane region" description="Helical" evidence="10">
    <location>
        <begin position="6"/>
        <end position="24"/>
    </location>
</feature>
<dbReference type="PANTHER" id="PTHR32507:SF8">
    <property type="entry name" value="CNH1P"/>
    <property type="match status" value="1"/>
</dbReference>
<dbReference type="GO" id="GO:1902600">
    <property type="term" value="P:proton transmembrane transport"/>
    <property type="evidence" value="ECO:0007669"/>
    <property type="project" value="InterPro"/>
</dbReference>
<evidence type="ECO:0000256" key="10">
    <source>
        <dbReference type="SAM" id="Phobius"/>
    </source>
</evidence>
<feature type="transmembrane region" description="Helical" evidence="10">
    <location>
        <begin position="225"/>
        <end position="256"/>
    </location>
</feature>
<protein>
    <submittedName>
        <fullName evidence="12">NhaP-type Na+/H+ or K+/H+ antiporter</fullName>
    </submittedName>
</protein>
<dbReference type="Gene3D" id="1.20.1530.20">
    <property type="match status" value="1"/>
</dbReference>